<protein>
    <recommendedName>
        <fullName evidence="2">SAP domain-containing protein</fullName>
    </recommendedName>
</protein>
<organism evidence="1">
    <name type="scientific">Amphora coffeiformis</name>
    <dbReference type="NCBI Taxonomy" id="265554"/>
    <lineage>
        <taxon>Eukaryota</taxon>
        <taxon>Sar</taxon>
        <taxon>Stramenopiles</taxon>
        <taxon>Ochrophyta</taxon>
        <taxon>Bacillariophyta</taxon>
        <taxon>Bacillariophyceae</taxon>
        <taxon>Bacillariophycidae</taxon>
        <taxon>Thalassiophysales</taxon>
        <taxon>Catenulaceae</taxon>
        <taxon>Amphora</taxon>
    </lineage>
</organism>
<dbReference type="EMBL" id="HBIM01010521">
    <property type="protein sequence ID" value="CAE0411451.1"/>
    <property type="molecule type" value="Transcribed_RNA"/>
</dbReference>
<name>A0A7S3L4C9_9STRA</name>
<reference evidence="1" key="1">
    <citation type="submission" date="2021-01" db="EMBL/GenBank/DDBJ databases">
        <authorList>
            <person name="Corre E."/>
            <person name="Pelletier E."/>
            <person name="Niang G."/>
            <person name="Scheremetjew M."/>
            <person name="Finn R."/>
            <person name="Kale V."/>
            <person name="Holt S."/>
            <person name="Cochrane G."/>
            <person name="Meng A."/>
            <person name="Brown T."/>
            <person name="Cohen L."/>
        </authorList>
    </citation>
    <scope>NUCLEOTIDE SEQUENCE</scope>
    <source>
        <strain evidence="1">CCMP127</strain>
    </source>
</reference>
<accession>A0A7S3L4C9</accession>
<proteinExistence type="predicted"/>
<sequence length="164" mass="18235">MSEMDMDDYAKNALKTPTNFGKVFRDLAGSKDCKTLYVIETDDNPRDFSAVPKIYGAYWATSPDPVNQIAVKLWPEFGSATYRDEEDNLDGKETKPGECYASSACLGSGQKFLSLSVRLVRHSAELRNFRTDLVKQIVASRGLSAEGDKGEMIKRAQQAKILPE</sequence>
<gene>
    <name evidence="1" type="ORF">ACOF00016_LOCUS8788</name>
</gene>
<evidence type="ECO:0000313" key="1">
    <source>
        <dbReference type="EMBL" id="CAE0411451.1"/>
    </source>
</evidence>
<evidence type="ECO:0008006" key="2">
    <source>
        <dbReference type="Google" id="ProtNLM"/>
    </source>
</evidence>
<dbReference type="AlphaFoldDB" id="A0A7S3L4C9"/>